<accession>A0A5Q4BWV1</accession>
<comment type="caution">
    <text evidence="1">The sequence shown here is derived from an EMBL/GenBank/DDBJ whole genome shotgun (WGS) entry which is preliminary data.</text>
</comment>
<dbReference type="AlphaFoldDB" id="A0A5Q4BWV1"/>
<reference evidence="1 2" key="1">
    <citation type="journal article" date="2019" name="Sci. Rep.">
        <title>Colletotrichum shisoi sp. nov., an anthracnose pathogen of Perilla frutescens in Japan: molecular phylogenetic, morphological and genomic evidence.</title>
        <authorList>
            <person name="Gan P."/>
            <person name="Tsushima A."/>
            <person name="Hiroyama R."/>
            <person name="Narusaka M."/>
            <person name="Takano Y."/>
            <person name="Narusaka Y."/>
            <person name="Kawaradani M."/>
            <person name="Damm U."/>
            <person name="Shirasu K."/>
        </authorList>
    </citation>
    <scope>NUCLEOTIDE SEQUENCE [LARGE SCALE GENOMIC DNA]</scope>
    <source>
        <strain evidence="1 2">PG-2018a</strain>
    </source>
</reference>
<protein>
    <submittedName>
        <fullName evidence="1">Uncharacterized protein</fullName>
    </submittedName>
</protein>
<sequence>MRAYLVFLYKMPAAAVGVGSPNGCVLTIEKAKEPAAGSWAGLQMRLFLNGKYAVWRYGSMDRLEWTLEWAMMLERPTLVRRIEGGVVAMIAGSATLHRYLL</sequence>
<keyword evidence="2" id="KW-1185">Reference proteome</keyword>
<dbReference type="Proteomes" id="UP000326340">
    <property type="component" value="Unassembled WGS sequence"/>
</dbReference>
<proteinExistence type="predicted"/>
<gene>
    <name evidence="1" type="ORF">CSHISOI_04645</name>
</gene>
<evidence type="ECO:0000313" key="1">
    <source>
        <dbReference type="EMBL" id="TQN70794.1"/>
    </source>
</evidence>
<name>A0A5Q4BWV1_9PEZI</name>
<organism evidence="1 2">
    <name type="scientific">Colletotrichum shisoi</name>
    <dbReference type="NCBI Taxonomy" id="2078593"/>
    <lineage>
        <taxon>Eukaryota</taxon>
        <taxon>Fungi</taxon>
        <taxon>Dikarya</taxon>
        <taxon>Ascomycota</taxon>
        <taxon>Pezizomycotina</taxon>
        <taxon>Sordariomycetes</taxon>
        <taxon>Hypocreomycetidae</taxon>
        <taxon>Glomerellales</taxon>
        <taxon>Glomerellaceae</taxon>
        <taxon>Colletotrichum</taxon>
        <taxon>Colletotrichum destructivum species complex</taxon>
    </lineage>
</organism>
<dbReference type="EMBL" id="PUHP01000340">
    <property type="protein sequence ID" value="TQN70794.1"/>
    <property type="molecule type" value="Genomic_DNA"/>
</dbReference>
<evidence type="ECO:0000313" key="2">
    <source>
        <dbReference type="Proteomes" id="UP000326340"/>
    </source>
</evidence>